<dbReference type="OMA" id="THIITYM"/>
<dbReference type="Gene3D" id="3.10.110.10">
    <property type="entry name" value="Ubiquitin Conjugating Enzyme"/>
    <property type="match status" value="1"/>
</dbReference>
<dbReference type="GO" id="GO:0016740">
    <property type="term" value="F:transferase activity"/>
    <property type="evidence" value="ECO:0007669"/>
    <property type="project" value="UniProtKB-KW"/>
</dbReference>
<reference evidence="6 7" key="1">
    <citation type="journal article" date="2016" name="Genome Biol. Evol.">
        <title>Gene Family Evolution Reflects Adaptation to Soil Environmental Stressors in the Genome of the Collembolan Orchesella cincta.</title>
        <authorList>
            <person name="Faddeeva-Vakhrusheva A."/>
            <person name="Derks M.F."/>
            <person name="Anvar S.Y."/>
            <person name="Agamennone V."/>
            <person name="Suring W."/>
            <person name="Smit S."/>
            <person name="van Straalen N.M."/>
            <person name="Roelofs D."/>
        </authorList>
    </citation>
    <scope>NUCLEOTIDE SEQUENCE [LARGE SCALE GENOMIC DNA]</scope>
    <source>
        <tissue evidence="6">Mixed pool</tissue>
    </source>
</reference>
<dbReference type="STRING" id="48709.A0A1D2N5B7"/>
<evidence type="ECO:0000256" key="3">
    <source>
        <dbReference type="PROSITE-ProRule" id="PRU10133"/>
    </source>
</evidence>
<feature type="domain" description="UBC core" evidence="5">
    <location>
        <begin position="8"/>
        <end position="175"/>
    </location>
</feature>
<dbReference type="SUPFAM" id="SSF54495">
    <property type="entry name" value="UBC-like"/>
    <property type="match status" value="1"/>
</dbReference>
<dbReference type="InterPro" id="IPR050113">
    <property type="entry name" value="Ub_conjugating_enzyme"/>
</dbReference>
<keyword evidence="4" id="KW-0067">ATP-binding</keyword>
<proteinExistence type="inferred from homology"/>
<dbReference type="EMBL" id="LJIJ01000206">
    <property type="protein sequence ID" value="ODN00444.1"/>
    <property type="molecule type" value="Genomic_DNA"/>
</dbReference>
<evidence type="ECO:0000313" key="6">
    <source>
        <dbReference type="EMBL" id="ODN00444.1"/>
    </source>
</evidence>
<dbReference type="PANTHER" id="PTHR24067">
    <property type="entry name" value="UBIQUITIN-CONJUGATING ENZYME E2"/>
    <property type="match status" value="1"/>
</dbReference>
<gene>
    <name evidence="6" type="ORF">Ocin01_06206</name>
</gene>
<dbReference type="InterPro" id="IPR000608">
    <property type="entry name" value="UBC"/>
</dbReference>
<dbReference type="SMART" id="SM00212">
    <property type="entry name" value="UBCc"/>
    <property type="match status" value="1"/>
</dbReference>
<evidence type="ECO:0000259" key="5">
    <source>
        <dbReference type="PROSITE" id="PS50127"/>
    </source>
</evidence>
<evidence type="ECO:0000256" key="1">
    <source>
        <dbReference type="ARBA" id="ARBA00022679"/>
    </source>
</evidence>
<accession>A0A1D2N5B7</accession>
<keyword evidence="7" id="KW-1185">Reference proteome</keyword>
<dbReference type="PROSITE" id="PS00183">
    <property type="entry name" value="UBC_1"/>
    <property type="match status" value="1"/>
</dbReference>
<comment type="similarity">
    <text evidence="4">Belongs to the ubiquitin-conjugating enzyme family.</text>
</comment>
<dbReference type="Pfam" id="PF00179">
    <property type="entry name" value="UQ_con"/>
    <property type="match status" value="1"/>
</dbReference>
<name>A0A1D2N5B7_ORCCI</name>
<evidence type="ECO:0000256" key="4">
    <source>
        <dbReference type="RuleBase" id="RU362109"/>
    </source>
</evidence>
<dbReference type="InterPro" id="IPR016135">
    <property type="entry name" value="UBQ-conjugating_enzyme/RWD"/>
</dbReference>
<feature type="active site" description="Glycyl thioester intermediate" evidence="3">
    <location>
        <position position="94"/>
    </location>
</feature>
<keyword evidence="2 4" id="KW-0833">Ubl conjugation pathway</keyword>
<dbReference type="FunFam" id="3.10.110.10:FF:000051">
    <property type="entry name" value="ubiquitin-conjugating enzyme E2 R2-like"/>
    <property type="match status" value="1"/>
</dbReference>
<dbReference type="Proteomes" id="UP000094527">
    <property type="component" value="Unassembled WGS sequence"/>
</dbReference>
<dbReference type="PROSITE" id="PS50127">
    <property type="entry name" value="UBC_2"/>
    <property type="match status" value="1"/>
</dbReference>
<dbReference type="CDD" id="cd23803">
    <property type="entry name" value="UBCc_UBE2R"/>
    <property type="match status" value="1"/>
</dbReference>
<protein>
    <submittedName>
        <fullName evidence="6">Ubiquitin-conjugating enzyme E2 R2</fullName>
    </submittedName>
</protein>
<dbReference type="GO" id="GO:0005524">
    <property type="term" value="F:ATP binding"/>
    <property type="evidence" value="ECO:0007669"/>
    <property type="project" value="UniProtKB-UniRule"/>
</dbReference>
<keyword evidence="1" id="KW-0808">Transferase</keyword>
<dbReference type="OrthoDB" id="19692at2759"/>
<dbReference type="AlphaFoldDB" id="A0A1D2N5B7"/>
<sequence>MTAIHQAGAIRALTSELKNLKDEPLEGFRVGLVNDDNLFDWEIAIFGAPGTLYEGGYFKARMHFPSDYPYSPPSLRFQNPSLFHPNVYESGDLCISILHPPIEDPQSGELPCERWNPTQNVRTILLSVISLLNEPNTSSPANVDASVMFRRWKDSKGTDNEYEEVVKRQVAQSRAEAEKDGVVVPMTIEEYVIKPAAANTKSSIDIDMYDDDDDYDIDFPDNDTHIITYMIVS</sequence>
<organism evidence="6 7">
    <name type="scientific">Orchesella cincta</name>
    <name type="common">Springtail</name>
    <name type="synonym">Podura cincta</name>
    <dbReference type="NCBI Taxonomy" id="48709"/>
    <lineage>
        <taxon>Eukaryota</taxon>
        <taxon>Metazoa</taxon>
        <taxon>Ecdysozoa</taxon>
        <taxon>Arthropoda</taxon>
        <taxon>Hexapoda</taxon>
        <taxon>Collembola</taxon>
        <taxon>Entomobryomorpha</taxon>
        <taxon>Entomobryoidea</taxon>
        <taxon>Orchesellidae</taxon>
        <taxon>Orchesellinae</taxon>
        <taxon>Orchesella</taxon>
    </lineage>
</organism>
<evidence type="ECO:0000256" key="2">
    <source>
        <dbReference type="ARBA" id="ARBA00022786"/>
    </source>
</evidence>
<evidence type="ECO:0000313" key="7">
    <source>
        <dbReference type="Proteomes" id="UP000094527"/>
    </source>
</evidence>
<dbReference type="InterPro" id="IPR023313">
    <property type="entry name" value="UBQ-conjugating_AS"/>
</dbReference>
<keyword evidence="4" id="KW-0547">Nucleotide-binding</keyword>
<comment type="caution">
    <text evidence="6">The sequence shown here is derived from an EMBL/GenBank/DDBJ whole genome shotgun (WGS) entry which is preliminary data.</text>
</comment>